<dbReference type="InterPro" id="IPR025184">
    <property type="entry name" value="AadA_C"/>
</dbReference>
<proteinExistence type="predicted"/>
<accession>A0ABU7TQK8</accession>
<comment type="caution">
    <text evidence="3">The sequence shown here is derived from an EMBL/GenBank/DDBJ whole genome shotgun (WGS) entry which is preliminary data.</text>
</comment>
<organism evidence="3 4">
    <name type="scientific">Methylobacterium oryzae</name>
    <dbReference type="NCBI Taxonomy" id="334852"/>
    <lineage>
        <taxon>Bacteria</taxon>
        <taxon>Pseudomonadati</taxon>
        <taxon>Pseudomonadota</taxon>
        <taxon>Alphaproteobacteria</taxon>
        <taxon>Hyphomicrobiales</taxon>
        <taxon>Methylobacteriaceae</taxon>
        <taxon>Methylobacterium</taxon>
    </lineage>
</organism>
<name>A0ABU7TQK8_9HYPH</name>
<evidence type="ECO:0000259" key="2">
    <source>
        <dbReference type="Pfam" id="PF13427"/>
    </source>
</evidence>
<dbReference type="Proteomes" id="UP001355206">
    <property type="component" value="Unassembled WGS sequence"/>
</dbReference>
<gene>
    <name evidence="3" type="ORF">MOTC310_17030</name>
</gene>
<evidence type="ECO:0000256" key="1">
    <source>
        <dbReference type="ARBA" id="ARBA00022679"/>
    </source>
</evidence>
<sequence length="241" mass="26337">MHPLAATTAERFLMAVDAELPGLVTGLHVVGSAALDDFVPGRCDLDFVAVTAWRPDADALDRLADMHATLASTERTALDGNYVAAADWRGSGIEGLVVRSGRLEARSQRRDRPVDRLALSEHALTLRGPPPGWWDVPEVDGWAAQALGSLRLSADAAEVDEVVLGACRLHYLLALRRIASKSEAGLYGLITFEERWRRIVDEALRLRRSPDAPALYTDEGERRREARAFVDMAAEDGLSLS</sequence>
<feature type="domain" description="Adenylyltransferase AadA C-terminal" evidence="2">
    <location>
        <begin position="161"/>
        <end position="219"/>
    </location>
</feature>
<keyword evidence="4" id="KW-1185">Reference proteome</keyword>
<evidence type="ECO:0000313" key="3">
    <source>
        <dbReference type="EMBL" id="MEE7492083.1"/>
    </source>
</evidence>
<protein>
    <submittedName>
        <fullName evidence="3">DNA polymerase subunit beta</fullName>
    </submittedName>
</protein>
<keyword evidence="1" id="KW-0808">Transferase</keyword>
<reference evidence="3 4" key="1">
    <citation type="journal article" date="2012" name="Genet. Mol. Biol.">
        <title>Analysis of 16S rRNA and mxaF genes revealing insights into Methylobacterium niche-specific plant association.</title>
        <authorList>
            <person name="Dourado M.N."/>
            <person name="Andreote F.D."/>
            <person name="Dini-Andreote F."/>
            <person name="Conti R."/>
            <person name="Araujo J.M."/>
            <person name="Araujo W.L."/>
        </authorList>
    </citation>
    <scope>NUCLEOTIDE SEQUENCE [LARGE SCALE GENOMIC DNA]</scope>
    <source>
        <strain evidence="3 4">TC3-10</strain>
    </source>
</reference>
<dbReference type="EMBL" id="MLCA01000008">
    <property type="protein sequence ID" value="MEE7492083.1"/>
    <property type="molecule type" value="Genomic_DNA"/>
</dbReference>
<evidence type="ECO:0000313" key="4">
    <source>
        <dbReference type="Proteomes" id="UP001355206"/>
    </source>
</evidence>
<dbReference type="Pfam" id="PF13427">
    <property type="entry name" value="AadA_C"/>
    <property type="match status" value="1"/>
</dbReference>